<feature type="transmembrane region" description="Helical" evidence="1">
    <location>
        <begin position="54"/>
        <end position="75"/>
    </location>
</feature>
<keyword evidence="2" id="KW-0131">Cell cycle</keyword>
<feature type="transmembrane region" description="Helical" evidence="1">
    <location>
        <begin position="87"/>
        <end position="115"/>
    </location>
</feature>
<accession>A0A3B0WYJ9</accession>
<dbReference type="InterPro" id="IPR003425">
    <property type="entry name" value="CCB3/YggT"/>
</dbReference>
<protein>
    <submittedName>
        <fullName evidence="2">Cell division integral membrane protein, YggT and half-length relatives</fullName>
    </submittedName>
</protein>
<keyword evidence="1" id="KW-0472">Membrane</keyword>
<dbReference type="PANTHER" id="PTHR33219:SF14">
    <property type="entry name" value="PROTEIN COFACTOR ASSEMBLY OF COMPLEX C SUBUNIT B CCB3, CHLOROPLASTIC-RELATED"/>
    <property type="match status" value="1"/>
</dbReference>
<dbReference type="GO" id="GO:0016020">
    <property type="term" value="C:membrane"/>
    <property type="evidence" value="ECO:0007669"/>
    <property type="project" value="InterPro"/>
</dbReference>
<dbReference type="AlphaFoldDB" id="A0A3B0WYJ9"/>
<keyword evidence="1" id="KW-1133">Transmembrane helix</keyword>
<sequence>MNPFVFLIDILFQLYATALLIRVLLQWVRADFYNPVSQFIVKITNPLVMPLRKIIPGFGGIDVATLLLAFIVLTIKAIVVYQTVDPLPILVIAIGSTLKLIINIFLYSVIIQAILSWVNPDPYNPVVGLLNSLTHPILKHFRNLIPPMGGMDVSSLFAIIFLMFVQYSVSYVFAQVFGFSV</sequence>
<feature type="transmembrane region" description="Helical" evidence="1">
    <location>
        <begin position="156"/>
        <end position="179"/>
    </location>
</feature>
<gene>
    <name evidence="2" type="ORF">MNBD_GAMMA07-557</name>
</gene>
<name>A0A3B0WYJ9_9ZZZZ</name>
<evidence type="ECO:0000313" key="2">
    <source>
        <dbReference type="EMBL" id="VAW56322.1"/>
    </source>
</evidence>
<organism evidence="2">
    <name type="scientific">hydrothermal vent metagenome</name>
    <dbReference type="NCBI Taxonomy" id="652676"/>
    <lineage>
        <taxon>unclassified sequences</taxon>
        <taxon>metagenomes</taxon>
        <taxon>ecological metagenomes</taxon>
    </lineage>
</organism>
<keyword evidence="1" id="KW-0812">Transmembrane</keyword>
<keyword evidence="2" id="KW-0132">Cell division</keyword>
<evidence type="ECO:0000256" key="1">
    <source>
        <dbReference type="SAM" id="Phobius"/>
    </source>
</evidence>
<proteinExistence type="predicted"/>
<dbReference type="Pfam" id="PF02325">
    <property type="entry name" value="CCB3_YggT"/>
    <property type="match status" value="2"/>
</dbReference>
<dbReference type="PANTHER" id="PTHR33219">
    <property type="entry name" value="YLMG HOMOLOG PROTEIN 2, CHLOROPLASTIC"/>
    <property type="match status" value="1"/>
</dbReference>
<dbReference type="EMBL" id="UOFF01000212">
    <property type="protein sequence ID" value="VAW56322.1"/>
    <property type="molecule type" value="Genomic_DNA"/>
</dbReference>
<reference evidence="2" key="1">
    <citation type="submission" date="2018-06" db="EMBL/GenBank/DDBJ databases">
        <authorList>
            <person name="Zhirakovskaya E."/>
        </authorList>
    </citation>
    <scope>NUCLEOTIDE SEQUENCE</scope>
</reference>
<dbReference type="GO" id="GO:0051301">
    <property type="term" value="P:cell division"/>
    <property type="evidence" value="ECO:0007669"/>
    <property type="project" value="UniProtKB-KW"/>
</dbReference>